<comment type="caution">
    <text evidence="2">The sequence shown here is derived from an EMBL/GenBank/DDBJ whole genome shotgun (WGS) entry which is preliminary data.</text>
</comment>
<dbReference type="Proteomes" id="UP000256952">
    <property type="component" value="Chromosome CBM2613_b"/>
</dbReference>
<dbReference type="PANTHER" id="PTHR42928">
    <property type="entry name" value="TRICARBOXYLATE-BINDING PROTEIN"/>
    <property type="match status" value="1"/>
</dbReference>
<accession>A0A976B380</accession>
<comment type="similarity">
    <text evidence="1">Belongs to the UPF0065 (bug) family.</text>
</comment>
<dbReference type="EMBL" id="OFTH01000047">
    <property type="protein sequence ID" value="SOZ72926.1"/>
    <property type="molecule type" value="Genomic_DNA"/>
</dbReference>
<dbReference type="InterPro" id="IPR005064">
    <property type="entry name" value="BUG"/>
</dbReference>
<dbReference type="Gene3D" id="3.40.190.10">
    <property type="entry name" value="Periplasmic binding protein-like II"/>
    <property type="match status" value="1"/>
</dbReference>
<evidence type="ECO:0000313" key="3">
    <source>
        <dbReference type="Proteomes" id="UP000256952"/>
    </source>
</evidence>
<dbReference type="RefSeq" id="WP_116298485.1">
    <property type="nucleotide sequence ID" value="NZ_LT992560.1"/>
</dbReference>
<sequence>MAASRRITFIAGILSGALVLTAFLTARARAETPESYPSKPVRVIVPLPAGGATDSMARTLAERLSSATGQAFVVENRPGASGAIGADLVARAKPDGYTLMVSIGSVISLVPYTTKVSYKPDAFLPISELARTPQVMYANPKMPAKDLPSLVKWAKANPGKLSFASFSAGTQGHFAGVRLNQLAGIDMLHVAYKGSSPAMQDLLGGQVQVMFDAVLPAMNYVKSGKLLALATAGTERSPFAPDVPTFRELGYPEMEQFNGNFGLFAPAGLSPELSRRLETLARHAVSSPEYRSKVKEFGLTEPEAVQISTFSKKVREDQAKWSSFVNRIGYKPEM</sequence>
<organism evidence="2 3">
    <name type="scientific">Cupriavidus taiwanensis</name>
    <dbReference type="NCBI Taxonomy" id="164546"/>
    <lineage>
        <taxon>Bacteria</taxon>
        <taxon>Pseudomonadati</taxon>
        <taxon>Pseudomonadota</taxon>
        <taxon>Betaproteobacteria</taxon>
        <taxon>Burkholderiales</taxon>
        <taxon>Burkholderiaceae</taxon>
        <taxon>Cupriavidus</taxon>
    </lineage>
</organism>
<dbReference type="CDD" id="cd07012">
    <property type="entry name" value="PBP2_Bug_TTT"/>
    <property type="match status" value="1"/>
</dbReference>
<evidence type="ECO:0000256" key="1">
    <source>
        <dbReference type="ARBA" id="ARBA00006987"/>
    </source>
</evidence>
<evidence type="ECO:0000313" key="2">
    <source>
        <dbReference type="EMBL" id="SOZ72926.1"/>
    </source>
</evidence>
<gene>
    <name evidence="2" type="ORF">CBM2613_B50074</name>
</gene>
<proteinExistence type="inferred from homology"/>
<evidence type="ECO:0008006" key="4">
    <source>
        <dbReference type="Google" id="ProtNLM"/>
    </source>
</evidence>
<dbReference type="SUPFAM" id="SSF53850">
    <property type="entry name" value="Periplasmic binding protein-like II"/>
    <property type="match status" value="1"/>
</dbReference>
<reference evidence="2 3" key="1">
    <citation type="submission" date="2018-01" db="EMBL/GenBank/DDBJ databases">
        <authorList>
            <person name="Clerissi C."/>
        </authorList>
    </citation>
    <scope>NUCLEOTIDE SEQUENCE [LARGE SCALE GENOMIC DNA]</scope>
    <source>
        <strain evidence="2">Cupriavidus taiwanensis STM 8556</strain>
    </source>
</reference>
<dbReference type="PIRSF" id="PIRSF017082">
    <property type="entry name" value="YflP"/>
    <property type="match status" value="1"/>
</dbReference>
<protein>
    <recommendedName>
        <fullName evidence="4">Extra-cytoplasmic solute receptor</fullName>
    </recommendedName>
</protein>
<dbReference type="Gene3D" id="3.40.190.150">
    <property type="entry name" value="Bordetella uptake gene, domain 1"/>
    <property type="match status" value="1"/>
</dbReference>
<dbReference type="PANTHER" id="PTHR42928:SF5">
    <property type="entry name" value="BLR1237 PROTEIN"/>
    <property type="match status" value="1"/>
</dbReference>
<name>A0A976B380_9BURK</name>
<dbReference type="AlphaFoldDB" id="A0A976B380"/>
<dbReference type="Pfam" id="PF03401">
    <property type="entry name" value="TctC"/>
    <property type="match status" value="1"/>
</dbReference>
<dbReference type="InterPro" id="IPR042100">
    <property type="entry name" value="Bug_dom1"/>
</dbReference>